<gene>
    <name evidence="3" type="ORF">MKW98_000529</name>
</gene>
<protein>
    <submittedName>
        <fullName evidence="3">Uncharacterized protein</fullName>
    </submittedName>
</protein>
<keyword evidence="1" id="KW-0175">Coiled coil</keyword>
<feature type="compositionally biased region" description="Polar residues" evidence="2">
    <location>
        <begin position="127"/>
        <end position="148"/>
    </location>
</feature>
<evidence type="ECO:0000256" key="2">
    <source>
        <dbReference type="SAM" id="MobiDB-lite"/>
    </source>
</evidence>
<dbReference type="Proteomes" id="UP001202328">
    <property type="component" value="Unassembled WGS sequence"/>
</dbReference>
<organism evidence="3 4">
    <name type="scientific">Papaver atlanticum</name>
    <dbReference type="NCBI Taxonomy" id="357466"/>
    <lineage>
        <taxon>Eukaryota</taxon>
        <taxon>Viridiplantae</taxon>
        <taxon>Streptophyta</taxon>
        <taxon>Embryophyta</taxon>
        <taxon>Tracheophyta</taxon>
        <taxon>Spermatophyta</taxon>
        <taxon>Magnoliopsida</taxon>
        <taxon>Ranunculales</taxon>
        <taxon>Papaveraceae</taxon>
        <taxon>Papaveroideae</taxon>
        <taxon>Papaver</taxon>
    </lineage>
</organism>
<keyword evidence="4" id="KW-1185">Reference proteome</keyword>
<dbReference type="EMBL" id="JAJJMB010014260">
    <property type="protein sequence ID" value="KAI3861577.1"/>
    <property type="molecule type" value="Genomic_DNA"/>
</dbReference>
<evidence type="ECO:0000256" key="1">
    <source>
        <dbReference type="SAM" id="Coils"/>
    </source>
</evidence>
<comment type="caution">
    <text evidence="3">The sequence shown here is derived from an EMBL/GenBank/DDBJ whole genome shotgun (WGS) entry which is preliminary data.</text>
</comment>
<name>A0AAD4S435_9MAGN</name>
<feature type="region of interest" description="Disordered" evidence="2">
    <location>
        <begin position="198"/>
        <end position="229"/>
    </location>
</feature>
<accession>A0AAD4S435</accession>
<feature type="region of interest" description="Disordered" evidence="2">
    <location>
        <begin position="90"/>
        <end position="162"/>
    </location>
</feature>
<reference evidence="3" key="1">
    <citation type="submission" date="2022-04" db="EMBL/GenBank/DDBJ databases">
        <title>A functionally conserved STORR gene fusion in Papaver species that diverged 16.8 million years ago.</title>
        <authorList>
            <person name="Catania T."/>
        </authorList>
    </citation>
    <scope>NUCLEOTIDE SEQUENCE</scope>
    <source>
        <strain evidence="3">S-188037</strain>
    </source>
</reference>
<feature type="compositionally biased region" description="Basic and acidic residues" evidence="2">
    <location>
        <begin position="111"/>
        <end position="126"/>
    </location>
</feature>
<feature type="coiled-coil region" evidence="1">
    <location>
        <begin position="347"/>
        <end position="374"/>
    </location>
</feature>
<evidence type="ECO:0000313" key="4">
    <source>
        <dbReference type="Proteomes" id="UP001202328"/>
    </source>
</evidence>
<evidence type="ECO:0000313" key="3">
    <source>
        <dbReference type="EMBL" id="KAI3861577.1"/>
    </source>
</evidence>
<sequence length="383" mass="42537">MSNDFYHVVPHINSLVSFGALGEQSWGRKRYDVNPAPKEIFIKQRRKGNRETDVNPSLTMSQYLGKQAVSPIQAIESDSNLNKSITTVGVEASHSSKVADRNVGGSKKIKEKSLNCKSHCSDRSEKQANSPQELYCSDENSPLNSPLSHRSRRSIREGGSDVGVTKKIGAEVEEFLDDDGNIGGTCRKVSATLPLRRALKRHRDDSDMNDQGNVGQPRERGKDSSLMSPLGCSERGQVDRPLPEYIGPQLCPPNFLMVAGFPVLPEYKDLYTRVIASKGHMVSNAKVKSMFIQATMVTELLQTIQQMSELCGCDVTSTNLEKWRAAVDTASAMDFHVSWLDDQLHLLESQIRDVEELKATRRSLEAEVRGSGKKISLLRSKME</sequence>
<dbReference type="AlphaFoldDB" id="A0AAD4S435"/>
<proteinExistence type="predicted"/>